<keyword evidence="3" id="KW-0732">Signal</keyword>
<dbReference type="AlphaFoldDB" id="A0A1V9YH34"/>
<dbReference type="GO" id="GO:0033897">
    <property type="term" value="F:ribonuclease T2 activity"/>
    <property type="evidence" value="ECO:0007669"/>
    <property type="project" value="InterPro"/>
</dbReference>
<comment type="caution">
    <text evidence="4">The sequence shown here is derived from an EMBL/GenBank/DDBJ whole genome shotgun (WGS) entry which is preliminary data.</text>
</comment>
<sequence>MWHLAVAVAPVAGLLVWSPWLDGKANVWVREPIEYPGGWVPPGKTQCVDICAGASPFPTCFTNKTDCIHKHQVSGDYDSLLLDQLFQPQFCRDLLAGVDPTVTHRPVASYPLGIRCKEPVLSRLLVHGLWPNYDGGYPACCKSTRALRSRPFDPRGLITKYPTLTARMREQWGDATQDSALDMTCELWNHEFQKHGLCYASADDGYEEAAAKYFSTTLAVADRLHIATQHIDDMALSATPWLAVAAIQRLYDHRVEIRCTPVNGASFLASIRSCWTGADSGITQVDCVASTLDLCPENATVSLAPYVAPHD</sequence>
<evidence type="ECO:0000256" key="1">
    <source>
        <dbReference type="ARBA" id="ARBA00007469"/>
    </source>
</evidence>
<protein>
    <submittedName>
        <fullName evidence="4">Ribonuclease</fullName>
    </submittedName>
</protein>
<dbReference type="EMBL" id="JNBR01001827">
    <property type="protein sequence ID" value="OQR85044.1"/>
    <property type="molecule type" value="Genomic_DNA"/>
</dbReference>
<dbReference type="Pfam" id="PF00445">
    <property type="entry name" value="Ribonuclease_T2"/>
    <property type="match status" value="1"/>
</dbReference>
<reference evidence="4 5" key="1">
    <citation type="journal article" date="2014" name="Genome Biol. Evol.">
        <title>The secreted proteins of Achlya hypogyna and Thraustotheca clavata identify the ancestral oomycete secretome and reveal gene acquisitions by horizontal gene transfer.</title>
        <authorList>
            <person name="Misner I."/>
            <person name="Blouin N."/>
            <person name="Leonard G."/>
            <person name="Richards T.A."/>
            <person name="Lane C.E."/>
        </authorList>
    </citation>
    <scope>NUCLEOTIDE SEQUENCE [LARGE SCALE GENOMIC DNA]</scope>
    <source>
        <strain evidence="4 5">ATCC 48635</strain>
    </source>
</reference>
<dbReference type="InterPro" id="IPR018188">
    <property type="entry name" value="RNase_T2_His_AS_1"/>
</dbReference>
<dbReference type="Gene3D" id="3.90.730.10">
    <property type="entry name" value="Ribonuclease T2-like"/>
    <property type="match status" value="1"/>
</dbReference>
<dbReference type="InterPro" id="IPR036430">
    <property type="entry name" value="RNase_T2-like_sf"/>
</dbReference>
<evidence type="ECO:0000256" key="3">
    <source>
        <dbReference type="SAM" id="SignalP"/>
    </source>
</evidence>
<dbReference type="Proteomes" id="UP000243579">
    <property type="component" value="Unassembled WGS sequence"/>
</dbReference>
<feature type="chain" id="PRO_5013139515" evidence="3">
    <location>
        <begin position="26"/>
        <end position="311"/>
    </location>
</feature>
<dbReference type="PROSITE" id="PS00530">
    <property type="entry name" value="RNASE_T2_1"/>
    <property type="match status" value="1"/>
</dbReference>
<dbReference type="GO" id="GO:0003723">
    <property type="term" value="F:RNA binding"/>
    <property type="evidence" value="ECO:0007669"/>
    <property type="project" value="InterPro"/>
</dbReference>
<feature type="signal peptide" evidence="3">
    <location>
        <begin position="1"/>
        <end position="25"/>
    </location>
</feature>
<dbReference type="PANTHER" id="PTHR11240">
    <property type="entry name" value="RIBONUCLEASE T2"/>
    <property type="match status" value="1"/>
</dbReference>
<dbReference type="PROSITE" id="PS00531">
    <property type="entry name" value="RNASE_T2_2"/>
    <property type="match status" value="1"/>
</dbReference>
<dbReference type="SUPFAM" id="SSF55895">
    <property type="entry name" value="Ribonuclease Rh-like"/>
    <property type="match status" value="1"/>
</dbReference>
<accession>A0A1V9YH34</accession>
<evidence type="ECO:0000256" key="2">
    <source>
        <dbReference type="RuleBase" id="RU004328"/>
    </source>
</evidence>
<dbReference type="GO" id="GO:0005576">
    <property type="term" value="C:extracellular region"/>
    <property type="evidence" value="ECO:0007669"/>
    <property type="project" value="TreeGrafter"/>
</dbReference>
<dbReference type="InterPro" id="IPR033130">
    <property type="entry name" value="RNase_T2_His_AS_2"/>
</dbReference>
<dbReference type="PANTHER" id="PTHR11240:SF22">
    <property type="entry name" value="RIBONUCLEASE T2"/>
    <property type="match status" value="1"/>
</dbReference>
<name>A0A1V9YH34_ACHHY</name>
<dbReference type="GO" id="GO:0006401">
    <property type="term" value="P:RNA catabolic process"/>
    <property type="evidence" value="ECO:0007669"/>
    <property type="project" value="TreeGrafter"/>
</dbReference>
<comment type="similarity">
    <text evidence="1 2">Belongs to the RNase T2 family.</text>
</comment>
<dbReference type="InterPro" id="IPR001568">
    <property type="entry name" value="RNase_T2-like"/>
</dbReference>
<evidence type="ECO:0000313" key="4">
    <source>
        <dbReference type="EMBL" id="OQR85044.1"/>
    </source>
</evidence>
<dbReference type="OrthoDB" id="435754at2759"/>
<gene>
    <name evidence="4" type="ORF">ACHHYP_12426</name>
</gene>
<evidence type="ECO:0000313" key="5">
    <source>
        <dbReference type="Proteomes" id="UP000243579"/>
    </source>
</evidence>
<proteinExistence type="inferred from homology"/>
<keyword evidence="5" id="KW-1185">Reference proteome</keyword>
<organism evidence="4 5">
    <name type="scientific">Achlya hypogyna</name>
    <name type="common">Oomycete</name>
    <name type="synonym">Protoachlya hypogyna</name>
    <dbReference type="NCBI Taxonomy" id="1202772"/>
    <lineage>
        <taxon>Eukaryota</taxon>
        <taxon>Sar</taxon>
        <taxon>Stramenopiles</taxon>
        <taxon>Oomycota</taxon>
        <taxon>Saprolegniomycetes</taxon>
        <taxon>Saprolegniales</taxon>
        <taxon>Achlyaceae</taxon>
        <taxon>Achlya</taxon>
    </lineage>
</organism>